<organism evidence="15 16">
    <name type="scientific">Noviherbaspirillum pedocola</name>
    <dbReference type="NCBI Taxonomy" id="2801341"/>
    <lineage>
        <taxon>Bacteria</taxon>
        <taxon>Pseudomonadati</taxon>
        <taxon>Pseudomonadota</taxon>
        <taxon>Betaproteobacteria</taxon>
        <taxon>Burkholderiales</taxon>
        <taxon>Oxalobacteraceae</taxon>
        <taxon>Noviherbaspirillum</taxon>
    </lineage>
</organism>
<dbReference type="EMBL" id="JAEPBG010000016">
    <property type="protein sequence ID" value="MBK4737996.1"/>
    <property type="molecule type" value="Genomic_DNA"/>
</dbReference>
<evidence type="ECO:0000313" key="16">
    <source>
        <dbReference type="Proteomes" id="UP000622890"/>
    </source>
</evidence>
<evidence type="ECO:0000256" key="11">
    <source>
        <dbReference type="SAM" id="Coils"/>
    </source>
</evidence>
<dbReference type="InterPro" id="IPR004358">
    <property type="entry name" value="Sig_transdc_His_kin-like_C"/>
</dbReference>
<comment type="function">
    <text evidence="7">Member of the two-component regulatory system BvgS/BvgA. Phosphorylates BvgA via a four-step phosphorelay in response to environmental signals.</text>
</comment>
<evidence type="ECO:0000256" key="8">
    <source>
        <dbReference type="ARBA" id="ARBA00070152"/>
    </source>
</evidence>
<dbReference type="PRINTS" id="PR00344">
    <property type="entry name" value="BCTRLSENSOR"/>
</dbReference>
<dbReference type="InterPro" id="IPR003661">
    <property type="entry name" value="HisK_dim/P_dom"/>
</dbReference>
<dbReference type="GO" id="GO:0000155">
    <property type="term" value="F:phosphorelay sensor kinase activity"/>
    <property type="evidence" value="ECO:0007669"/>
    <property type="project" value="InterPro"/>
</dbReference>
<dbReference type="InterPro" id="IPR036097">
    <property type="entry name" value="HisK_dim/P_sf"/>
</dbReference>
<dbReference type="SUPFAM" id="SSF55874">
    <property type="entry name" value="ATPase domain of HSP90 chaperone/DNA topoisomerase II/histidine kinase"/>
    <property type="match status" value="1"/>
</dbReference>
<evidence type="ECO:0000256" key="5">
    <source>
        <dbReference type="ARBA" id="ARBA00023012"/>
    </source>
</evidence>
<dbReference type="Proteomes" id="UP000622890">
    <property type="component" value="Unassembled WGS sequence"/>
</dbReference>
<dbReference type="InterPro" id="IPR011006">
    <property type="entry name" value="CheY-like_superfamily"/>
</dbReference>
<dbReference type="Gene3D" id="3.30.450.20">
    <property type="entry name" value="PAS domain"/>
    <property type="match status" value="1"/>
</dbReference>
<dbReference type="InterPro" id="IPR003594">
    <property type="entry name" value="HATPase_dom"/>
</dbReference>
<dbReference type="InterPro" id="IPR035965">
    <property type="entry name" value="PAS-like_dom_sf"/>
</dbReference>
<dbReference type="SUPFAM" id="SSF55785">
    <property type="entry name" value="PYP-like sensor domain (PAS domain)"/>
    <property type="match status" value="1"/>
</dbReference>
<keyword evidence="4" id="KW-0732">Signal</keyword>
<dbReference type="SMART" id="SM00387">
    <property type="entry name" value="HATPase_c"/>
    <property type="match status" value="1"/>
</dbReference>
<reference evidence="15" key="1">
    <citation type="submission" date="2021-01" db="EMBL/GenBank/DDBJ databases">
        <title>Genome sequence of strain Noviherbaspirillum sp. DKR-6.</title>
        <authorList>
            <person name="Chaudhary D.K."/>
        </authorList>
    </citation>
    <scope>NUCLEOTIDE SEQUENCE</scope>
    <source>
        <strain evidence="15">DKR-6</strain>
    </source>
</reference>
<dbReference type="InterPro" id="IPR001789">
    <property type="entry name" value="Sig_transdc_resp-reg_receiver"/>
</dbReference>
<evidence type="ECO:0000313" key="15">
    <source>
        <dbReference type="EMBL" id="MBK4737996.1"/>
    </source>
</evidence>
<dbReference type="GO" id="GO:0005886">
    <property type="term" value="C:plasma membrane"/>
    <property type="evidence" value="ECO:0007669"/>
    <property type="project" value="UniProtKB-SubCell"/>
</dbReference>
<proteinExistence type="predicted"/>
<dbReference type="Gene3D" id="1.20.120.160">
    <property type="entry name" value="HPT domain"/>
    <property type="match status" value="1"/>
</dbReference>
<dbReference type="InterPro" id="IPR008207">
    <property type="entry name" value="Sig_transdc_His_kin_Hpt_dom"/>
</dbReference>
<dbReference type="GO" id="GO:0005524">
    <property type="term" value="F:ATP binding"/>
    <property type="evidence" value="ECO:0007669"/>
    <property type="project" value="UniProtKB-KW"/>
</dbReference>
<dbReference type="PROSITE" id="PS50109">
    <property type="entry name" value="HIS_KIN"/>
    <property type="match status" value="1"/>
</dbReference>
<keyword evidence="6" id="KW-0843">Virulence</keyword>
<feature type="modified residue" description="4-aspartylphosphate" evidence="10">
    <location>
        <position position="487"/>
    </location>
</feature>
<dbReference type="NCBIfam" id="TIGR00229">
    <property type="entry name" value="sensory_box"/>
    <property type="match status" value="1"/>
</dbReference>
<dbReference type="SMART" id="SM00448">
    <property type="entry name" value="REC"/>
    <property type="match status" value="1"/>
</dbReference>
<feature type="domain" description="Response regulatory" evidence="13">
    <location>
        <begin position="438"/>
        <end position="554"/>
    </location>
</feature>
<comment type="caution">
    <text evidence="15">The sequence shown here is derived from an EMBL/GenBank/DDBJ whole genome shotgun (WGS) entry which is preliminary data.</text>
</comment>
<dbReference type="Gene3D" id="3.40.50.2300">
    <property type="match status" value="1"/>
</dbReference>
<evidence type="ECO:0000259" key="13">
    <source>
        <dbReference type="PROSITE" id="PS50110"/>
    </source>
</evidence>
<feature type="coiled-coil region" evidence="11">
    <location>
        <begin position="137"/>
        <end position="168"/>
    </location>
</feature>
<evidence type="ECO:0000256" key="7">
    <source>
        <dbReference type="ARBA" id="ARBA00058004"/>
    </source>
</evidence>
<dbReference type="SUPFAM" id="SSF52172">
    <property type="entry name" value="CheY-like"/>
    <property type="match status" value="1"/>
</dbReference>
<keyword evidence="16" id="KW-1185">Reference proteome</keyword>
<dbReference type="Pfam" id="PF01627">
    <property type="entry name" value="Hpt"/>
    <property type="match status" value="1"/>
</dbReference>
<dbReference type="Pfam" id="PF00072">
    <property type="entry name" value="Response_reg"/>
    <property type="match status" value="1"/>
</dbReference>
<evidence type="ECO:0000259" key="14">
    <source>
        <dbReference type="PROSITE" id="PS50894"/>
    </source>
</evidence>
<dbReference type="Gene3D" id="3.30.565.10">
    <property type="entry name" value="Histidine kinase-like ATPase, C-terminal domain"/>
    <property type="match status" value="1"/>
</dbReference>
<gene>
    <name evidence="15" type="ORF">JJB74_25520</name>
</gene>
<dbReference type="PANTHER" id="PTHR45339">
    <property type="entry name" value="HYBRID SIGNAL TRANSDUCTION HISTIDINE KINASE J"/>
    <property type="match status" value="1"/>
</dbReference>
<evidence type="ECO:0000256" key="1">
    <source>
        <dbReference type="ARBA" id="ARBA00000085"/>
    </source>
</evidence>
<dbReference type="SUPFAM" id="SSF47384">
    <property type="entry name" value="Homodimeric domain of signal transducing histidine kinase"/>
    <property type="match status" value="1"/>
</dbReference>
<dbReference type="PROSITE" id="PS50894">
    <property type="entry name" value="HPT"/>
    <property type="match status" value="1"/>
</dbReference>
<dbReference type="CDD" id="cd16922">
    <property type="entry name" value="HATPase_EvgS-ArcB-TorS-like"/>
    <property type="match status" value="1"/>
</dbReference>
<name>A0A934W404_9BURK</name>
<sequence length="685" mass="73601">MADTDRHALPGDGAARIDFSGESAEELYENAPCGYLSMALDGRILRVNRTLAGWLGQDRDTLLAHRFQDLVTVGARIFFDTHYAPLLLIQDFVHEIAMDMRDANGQTIPVLINSALQRDAAGKPALIRLSIFNANERRRYERELLHAKRQAEEASRLLEQRVAERTRELVDALARAQAGAQAKNALLAAVSHEMRTPLHAILGLAQLALERDASPAVQGYLERIAASGQQMMRIVSDILDVAKMESGKLELVEAPFGIADAVREAVATALPLAQRKGLALRMDIDPALPRLSQGDRGRLLQILGNYLDNAIKFTASGAIEVHAHAVSGDASGLLLRMEVRDSGIGLSAAQCARLFQPFSQADASTTREYGGTGLGLAICRQLAELMGGRVGLDSEPGRGSLFWAELRLRHANDVQPAPETLAPVGQIEAARALLAGARVLVVEDNVLNQDLAREFLSSGGAIVSVAGNGRDALALLEQENVDCVLMDLQMPLMDGCEATRRMRADARWAKLPVIAMTANAMASDRDRCFACGMDDFLAKPVDRLALIDAVARQLARGVALAQPEPGAAAASSGAPGDQAPLLDLRMLADSLGQDAQKIRRFVGLFMSNAEKTVEEIGAALSARDTQAAAALGHRLKSSARALGAQAFAGLCQQLEQGGDDVEGMEQTLAAMRRMLPDMARETERS</sequence>
<dbReference type="CDD" id="cd00130">
    <property type="entry name" value="PAS"/>
    <property type="match status" value="1"/>
</dbReference>
<dbReference type="AlphaFoldDB" id="A0A934W404"/>
<evidence type="ECO:0000256" key="3">
    <source>
        <dbReference type="ARBA" id="ARBA00022553"/>
    </source>
</evidence>
<protein>
    <recommendedName>
        <fullName evidence="8">Virulence sensor protein BvgS</fullName>
        <ecNumber evidence="2">2.7.13.3</ecNumber>
    </recommendedName>
</protein>
<dbReference type="CDD" id="cd17546">
    <property type="entry name" value="REC_hyHK_CKI1_RcsC-like"/>
    <property type="match status" value="1"/>
</dbReference>
<keyword evidence="5" id="KW-0902">Two-component regulatory system</keyword>
<dbReference type="RefSeq" id="WP_200596844.1">
    <property type="nucleotide sequence ID" value="NZ_JAEPBG010000016.1"/>
</dbReference>
<feature type="modified residue" description="Phosphohistidine" evidence="9">
    <location>
        <position position="633"/>
    </location>
</feature>
<evidence type="ECO:0000256" key="10">
    <source>
        <dbReference type="PROSITE-ProRule" id="PRU00169"/>
    </source>
</evidence>
<dbReference type="Pfam" id="PF00512">
    <property type="entry name" value="HisKA"/>
    <property type="match status" value="1"/>
</dbReference>
<dbReference type="Gene3D" id="1.10.287.130">
    <property type="match status" value="1"/>
</dbReference>
<dbReference type="FunFam" id="3.30.565.10:FF:000010">
    <property type="entry name" value="Sensor histidine kinase RcsC"/>
    <property type="match status" value="1"/>
</dbReference>
<accession>A0A934W404</accession>
<evidence type="ECO:0000256" key="9">
    <source>
        <dbReference type="PROSITE-ProRule" id="PRU00110"/>
    </source>
</evidence>
<evidence type="ECO:0000256" key="2">
    <source>
        <dbReference type="ARBA" id="ARBA00012438"/>
    </source>
</evidence>
<evidence type="ECO:0000259" key="12">
    <source>
        <dbReference type="PROSITE" id="PS50109"/>
    </source>
</evidence>
<dbReference type="Pfam" id="PF02518">
    <property type="entry name" value="HATPase_c"/>
    <property type="match status" value="1"/>
</dbReference>
<dbReference type="CDD" id="cd00088">
    <property type="entry name" value="HPT"/>
    <property type="match status" value="1"/>
</dbReference>
<dbReference type="InterPro" id="IPR036890">
    <property type="entry name" value="HATPase_C_sf"/>
</dbReference>
<evidence type="ECO:0000256" key="6">
    <source>
        <dbReference type="ARBA" id="ARBA00023026"/>
    </source>
</evidence>
<dbReference type="PANTHER" id="PTHR45339:SF5">
    <property type="entry name" value="HISTIDINE KINASE"/>
    <property type="match status" value="1"/>
</dbReference>
<keyword evidence="3 10" id="KW-0597">Phosphoprotein</keyword>
<dbReference type="SUPFAM" id="SSF47226">
    <property type="entry name" value="Histidine-containing phosphotransfer domain, HPT domain"/>
    <property type="match status" value="1"/>
</dbReference>
<dbReference type="EC" id="2.7.13.3" evidence="2"/>
<dbReference type="InterPro" id="IPR000014">
    <property type="entry name" value="PAS"/>
</dbReference>
<dbReference type="SMART" id="SM00388">
    <property type="entry name" value="HisKA"/>
    <property type="match status" value="1"/>
</dbReference>
<dbReference type="PROSITE" id="PS50110">
    <property type="entry name" value="RESPONSE_REGULATORY"/>
    <property type="match status" value="1"/>
</dbReference>
<dbReference type="CDD" id="cd00082">
    <property type="entry name" value="HisKA"/>
    <property type="match status" value="1"/>
</dbReference>
<dbReference type="InterPro" id="IPR005467">
    <property type="entry name" value="His_kinase_dom"/>
</dbReference>
<feature type="domain" description="Histidine kinase" evidence="12">
    <location>
        <begin position="189"/>
        <end position="410"/>
    </location>
</feature>
<dbReference type="InterPro" id="IPR036641">
    <property type="entry name" value="HPT_dom_sf"/>
</dbReference>
<evidence type="ECO:0000256" key="4">
    <source>
        <dbReference type="ARBA" id="ARBA00022729"/>
    </source>
</evidence>
<comment type="catalytic activity">
    <reaction evidence="1">
        <text>ATP + protein L-histidine = ADP + protein N-phospho-L-histidine.</text>
        <dbReference type="EC" id="2.7.13.3"/>
    </reaction>
</comment>
<feature type="domain" description="HPt" evidence="14">
    <location>
        <begin position="594"/>
        <end position="685"/>
    </location>
</feature>
<keyword evidence="11" id="KW-0175">Coiled coil</keyword>